<protein>
    <submittedName>
        <fullName evidence="1">DNA cross-link repair protein SNM1-like protein</fullName>
    </submittedName>
</protein>
<reference evidence="2" key="1">
    <citation type="submission" date="2013-09" db="EMBL/GenBank/DDBJ databases">
        <title>Corchorus olitorius genome sequencing.</title>
        <authorList>
            <person name="Alam M."/>
            <person name="Haque M.S."/>
            <person name="Islam M.S."/>
            <person name="Emdad E.M."/>
            <person name="Islam M.M."/>
            <person name="Ahmed B."/>
            <person name="Halim A."/>
            <person name="Hossen Q.M.M."/>
            <person name="Hossain M.Z."/>
            <person name="Ahmed R."/>
            <person name="Khan M.M."/>
            <person name="Islam R."/>
            <person name="Rashid M.M."/>
            <person name="Khan S.A."/>
            <person name="Rahman M.S."/>
            <person name="Alam M."/>
            <person name="Yahiya A.S."/>
            <person name="Khan M.S."/>
            <person name="Azam M.S."/>
            <person name="Haque T."/>
            <person name="Lashkar M.Z.H."/>
            <person name="Akhand A.I."/>
            <person name="Morshed G."/>
            <person name="Roy S."/>
            <person name="Uddin K.S."/>
            <person name="Rabeya T."/>
            <person name="Hossain A.S."/>
            <person name="Chowdhury A."/>
            <person name="Snigdha A.R."/>
            <person name="Mortoza M.S."/>
            <person name="Matin S.A."/>
            <person name="Hoque S.M.E."/>
            <person name="Islam M.K."/>
            <person name="Roy D.K."/>
            <person name="Haider R."/>
            <person name="Moosa M.M."/>
            <person name="Elias S.M."/>
            <person name="Hasan A.M."/>
            <person name="Jahan S."/>
            <person name="Shafiuddin M."/>
            <person name="Mahmood N."/>
            <person name="Shommy N.S."/>
        </authorList>
    </citation>
    <scope>NUCLEOTIDE SEQUENCE [LARGE SCALE GENOMIC DNA]</scope>
    <source>
        <strain evidence="2">cv. O-4</strain>
    </source>
</reference>
<dbReference type="AlphaFoldDB" id="A0A1R3IQQ6"/>
<dbReference type="Proteomes" id="UP000187203">
    <property type="component" value="Unassembled WGS sequence"/>
</dbReference>
<sequence>MGILPMPYALSVVVVAEMFSTTIMPSFLWFSDRKKVHTPPGGQHISGKGHSDFGPRRVQKSHMKDRKLKDIPIWCSGAAFQERHLEWMLSDIFKEIVPIGFSHTSIWTIIKV</sequence>
<evidence type="ECO:0000313" key="1">
    <source>
        <dbReference type="EMBL" id="OMO84907.1"/>
    </source>
</evidence>
<proteinExistence type="predicted"/>
<dbReference type="EMBL" id="AWUE01017785">
    <property type="protein sequence ID" value="OMO84907.1"/>
    <property type="molecule type" value="Genomic_DNA"/>
</dbReference>
<organism evidence="1 2">
    <name type="scientific">Corchorus olitorius</name>
    <dbReference type="NCBI Taxonomy" id="93759"/>
    <lineage>
        <taxon>Eukaryota</taxon>
        <taxon>Viridiplantae</taxon>
        <taxon>Streptophyta</taxon>
        <taxon>Embryophyta</taxon>
        <taxon>Tracheophyta</taxon>
        <taxon>Spermatophyta</taxon>
        <taxon>Magnoliopsida</taxon>
        <taxon>eudicotyledons</taxon>
        <taxon>Gunneridae</taxon>
        <taxon>Pentapetalae</taxon>
        <taxon>rosids</taxon>
        <taxon>malvids</taxon>
        <taxon>Malvales</taxon>
        <taxon>Malvaceae</taxon>
        <taxon>Grewioideae</taxon>
        <taxon>Apeibeae</taxon>
        <taxon>Corchorus</taxon>
    </lineage>
</organism>
<accession>A0A1R3IQQ6</accession>
<evidence type="ECO:0000313" key="2">
    <source>
        <dbReference type="Proteomes" id="UP000187203"/>
    </source>
</evidence>
<gene>
    <name evidence="1" type="ORF">COLO4_21797</name>
</gene>
<name>A0A1R3IQQ6_9ROSI</name>
<comment type="caution">
    <text evidence="1">The sequence shown here is derived from an EMBL/GenBank/DDBJ whole genome shotgun (WGS) entry which is preliminary data.</text>
</comment>
<keyword evidence="2" id="KW-1185">Reference proteome</keyword>